<dbReference type="InterPro" id="IPR018841">
    <property type="entry name" value="DUF2442"/>
</dbReference>
<dbReference type="RefSeq" id="WP_345083383.1">
    <property type="nucleotide sequence ID" value="NZ_BAABFA010000015.1"/>
</dbReference>
<proteinExistence type="predicted"/>
<dbReference type="Pfam" id="PF10387">
    <property type="entry name" value="DUF2442"/>
    <property type="match status" value="1"/>
</dbReference>
<dbReference type="EMBL" id="BAABFA010000015">
    <property type="protein sequence ID" value="GAA4467417.1"/>
    <property type="molecule type" value="Genomic_DNA"/>
</dbReference>
<keyword evidence="2" id="KW-1185">Reference proteome</keyword>
<accession>A0ABP8NI86</accession>
<comment type="caution">
    <text evidence="1">The sequence shown here is derived from an EMBL/GenBank/DDBJ whole genome shotgun (WGS) entry which is preliminary data.</text>
</comment>
<dbReference type="SUPFAM" id="SSF143880">
    <property type="entry name" value="NE0471 N-terminal domain-like"/>
    <property type="match status" value="1"/>
</dbReference>
<organism evidence="1 2">
    <name type="scientific">Nemorincola caseinilytica</name>
    <dbReference type="NCBI Taxonomy" id="2054315"/>
    <lineage>
        <taxon>Bacteria</taxon>
        <taxon>Pseudomonadati</taxon>
        <taxon>Bacteroidota</taxon>
        <taxon>Chitinophagia</taxon>
        <taxon>Chitinophagales</taxon>
        <taxon>Chitinophagaceae</taxon>
        <taxon>Nemorincola</taxon>
    </lineage>
</organism>
<dbReference type="Proteomes" id="UP001500067">
    <property type="component" value="Unassembled WGS sequence"/>
</dbReference>
<dbReference type="InterPro" id="IPR036782">
    <property type="entry name" value="NE0471-like_N"/>
</dbReference>
<evidence type="ECO:0000313" key="2">
    <source>
        <dbReference type="Proteomes" id="UP001500067"/>
    </source>
</evidence>
<protein>
    <recommendedName>
        <fullName evidence="3">DUF2442 domain-containing protein</fullName>
    </recommendedName>
</protein>
<gene>
    <name evidence="1" type="ORF">GCM10023093_23330</name>
</gene>
<sequence>MMKASSVQAMHGYKLMVRFEDGVSGEVDLRDLVENGIFRELKDVKKFQNVYINGSAIAWSDELEIDADNIYAEIVHREPSQLFRKLTHHATN</sequence>
<evidence type="ECO:0008006" key="3">
    <source>
        <dbReference type="Google" id="ProtNLM"/>
    </source>
</evidence>
<reference evidence="2" key="1">
    <citation type="journal article" date="2019" name="Int. J. Syst. Evol. Microbiol.">
        <title>The Global Catalogue of Microorganisms (GCM) 10K type strain sequencing project: providing services to taxonomists for standard genome sequencing and annotation.</title>
        <authorList>
            <consortium name="The Broad Institute Genomics Platform"/>
            <consortium name="The Broad Institute Genome Sequencing Center for Infectious Disease"/>
            <person name="Wu L."/>
            <person name="Ma J."/>
        </authorList>
    </citation>
    <scope>NUCLEOTIDE SEQUENCE [LARGE SCALE GENOMIC DNA]</scope>
    <source>
        <strain evidence="2">JCM 32105</strain>
    </source>
</reference>
<evidence type="ECO:0000313" key="1">
    <source>
        <dbReference type="EMBL" id="GAA4467417.1"/>
    </source>
</evidence>
<dbReference type="Gene3D" id="3.30.2020.10">
    <property type="entry name" value="NE0471-like N-terminal domain"/>
    <property type="match status" value="1"/>
</dbReference>
<name>A0ABP8NI86_9BACT</name>